<name>A0A928ZAE1_9CYAN</name>
<evidence type="ECO:0000256" key="1">
    <source>
        <dbReference type="ARBA" id="ARBA00006096"/>
    </source>
</evidence>
<gene>
    <name evidence="4" type="ORF">IQ235_18525</name>
</gene>
<organism evidence="4 5">
    <name type="scientific">Zarconia navalis LEGE 11467</name>
    <dbReference type="NCBI Taxonomy" id="1828826"/>
    <lineage>
        <taxon>Bacteria</taxon>
        <taxon>Bacillati</taxon>
        <taxon>Cyanobacteriota</taxon>
        <taxon>Cyanophyceae</taxon>
        <taxon>Oscillatoriophycideae</taxon>
        <taxon>Oscillatoriales</taxon>
        <taxon>Oscillatoriales incertae sedis</taxon>
        <taxon>Zarconia</taxon>
        <taxon>Zarconia navalis</taxon>
    </lineage>
</organism>
<keyword evidence="5" id="KW-1185">Reference proteome</keyword>
<dbReference type="SUPFAM" id="SSF56601">
    <property type="entry name" value="beta-lactamase/transpeptidase-like"/>
    <property type="match status" value="1"/>
</dbReference>
<dbReference type="Proteomes" id="UP000621799">
    <property type="component" value="Unassembled WGS sequence"/>
</dbReference>
<dbReference type="PANTHER" id="PTHR30023">
    <property type="entry name" value="D-ALANYL-D-ALANINE CARBOXYPEPTIDASE"/>
    <property type="match status" value="1"/>
</dbReference>
<keyword evidence="4" id="KW-0645">Protease</keyword>
<feature type="region of interest" description="Disordered" evidence="3">
    <location>
        <begin position="12"/>
        <end position="64"/>
    </location>
</feature>
<comment type="caution">
    <text evidence="4">The sequence shown here is derived from an EMBL/GenBank/DDBJ whole genome shotgun (WGS) entry which is preliminary data.</text>
</comment>
<dbReference type="GO" id="GO:0006508">
    <property type="term" value="P:proteolysis"/>
    <property type="evidence" value="ECO:0007669"/>
    <property type="project" value="InterPro"/>
</dbReference>
<keyword evidence="4" id="KW-0121">Carboxypeptidase</keyword>
<comment type="similarity">
    <text evidence="1">Belongs to the peptidase S13 family.</text>
</comment>
<dbReference type="GO" id="GO:0000270">
    <property type="term" value="P:peptidoglycan metabolic process"/>
    <property type="evidence" value="ECO:0007669"/>
    <property type="project" value="TreeGrafter"/>
</dbReference>
<reference evidence="4" key="1">
    <citation type="submission" date="2020-10" db="EMBL/GenBank/DDBJ databases">
        <authorList>
            <person name="Castelo-Branco R."/>
            <person name="Eusebio N."/>
            <person name="Adriana R."/>
            <person name="Vieira A."/>
            <person name="Brugerolle De Fraissinette N."/>
            <person name="Rezende De Castro R."/>
            <person name="Schneider M.P."/>
            <person name="Vasconcelos V."/>
            <person name="Leao P.N."/>
        </authorList>
    </citation>
    <scope>NUCLEOTIDE SEQUENCE</scope>
    <source>
        <strain evidence="4">LEGE 11467</strain>
    </source>
</reference>
<dbReference type="Gene3D" id="3.40.710.10">
    <property type="entry name" value="DD-peptidase/beta-lactamase superfamily"/>
    <property type="match status" value="1"/>
</dbReference>
<dbReference type="Gene3D" id="3.50.80.20">
    <property type="entry name" value="D-Ala-D-Ala carboxypeptidase C, peptidase S13"/>
    <property type="match status" value="1"/>
</dbReference>
<feature type="compositionally biased region" description="Polar residues" evidence="3">
    <location>
        <begin position="40"/>
        <end position="50"/>
    </location>
</feature>
<keyword evidence="2" id="KW-0378">Hydrolase</keyword>
<evidence type="ECO:0000313" key="5">
    <source>
        <dbReference type="Proteomes" id="UP000621799"/>
    </source>
</evidence>
<evidence type="ECO:0000256" key="3">
    <source>
        <dbReference type="SAM" id="MobiDB-lite"/>
    </source>
</evidence>
<feature type="compositionally biased region" description="Basic and acidic residues" evidence="3">
    <location>
        <begin position="437"/>
        <end position="452"/>
    </location>
</feature>
<proteinExistence type="inferred from homology"/>
<evidence type="ECO:0000313" key="4">
    <source>
        <dbReference type="EMBL" id="MBE9042759.1"/>
    </source>
</evidence>
<accession>A0A928ZAE1</accession>
<dbReference type="InterPro" id="IPR000667">
    <property type="entry name" value="Peptidase_S13"/>
</dbReference>
<dbReference type="InterPro" id="IPR012338">
    <property type="entry name" value="Beta-lactam/transpept-like"/>
</dbReference>
<dbReference type="GO" id="GO:0004185">
    <property type="term" value="F:serine-type carboxypeptidase activity"/>
    <property type="evidence" value="ECO:0007669"/>
    <property type="project" value="InterPro"/>
</dbReference>
<evidence type="ECO:0000256" key="2">
    <source>
        <dbReference type="ARBA" id="ARBA00022801"/>
    </source>
</evidence>
<protein>
    <submittedName>
        <fullName evidence="4">D-alanyl-D-alanine carboxypeptidase</fullName>
    </submittedName>
</protein>
<feature type="region of interest" description="Disordered" evidence="3">
    <location>
        <begin position="424"/>
        <end position="452"/>
    </location>
</feature>
<dbReference type="Pfam" id="PF02113">
    <property type="entry name" value="Peptidase_S13"/>
    <property type="match status" value="2"/>
</dbReference>
<dbReference type="EMBL" id="JADEXN010000428">
    <property type="protein sequence ID" value="MBE9042759.1"/>
    <property type="molecule type" value="Genomic_DNA"/>
</dbReference>
<dbReference type="PANTHER" id="PTHR30023:SF0">
    <property type="entry name" value="PENICILLIN-SENSITIVE CARBOXYPEPTIDASE A"/>
    <property type="match status" value="1"/>
</dbReference>
<feature type="compositionally biased region" description="Polar residues" evidence="3">
    <location>
        <begin position="17"/>
        <end position="31"/>
    </location>
</feature>
<dbReference type="AlphaFoldDB" id="A0A928ZAE1"/>
<sequence>MGILGAFFVGCSPNEPPVSQATSNLPPSDSTAPWVEEDNSTTQVGSTAPESSPEALLTVPPENPDTATQELVEQYLARLNAQGFGNAEQGVWMQTEDTLLANHQGTVRFPAASVTKVATALAALKTFGPDREFVTELGTTGSIENGVLNGDLVVTGESDPLFVWEEAIAVGNFLGELGIERVTGDLIVHNGFYMNFEVDSQLSGELFAEGINGNTWSSDAEAQYQTLPPGMPRPQVEIEGNVRVAASPPANVTPVLRHYSLPLAEQLKLMNRYSNNMVAQTLADAVGGADVVVQKAIEATGVPPGEIQLINGSGLEEDNQMSPRAAVALFLALQEYLEPLNLTVADVVAVVGKDEGILEVRSLPALSVVKSGSLNRVSTIAGGIPTQENGTIWIAIMNGGVNMQGFRDAQDVLLNQLTNQWGAVSASPDRLSPNPDRSGKMSRREIVDEAQL</sequence>
<dbReference type="PRINTS" id="PR00922">
    <property type="entry name" value="DADACBPTASE3"/>
</dbReference>